<dbReference type="PROSITE" id="PS50905">
    <property type="entry name" value="FERRITIN_LIKE"/>
    <property type="match status" value="1"/>
</dbReference>
<dbReference type="PROSITE" id="PS00204">
    <property type="entry name" value="FERRITIN_2"/>
    <property type="match status" value="1"/>
</dbReference>
<comment type="similarity">
    <text evidence="1 9">Belongs to the ferritin family.</text>
</comment>
<dbReference type="Proteomes" id="UP000549394">
    <property type="component" value="Unassembled WGS sequence"/>
</dbReference>
<evidence type="ECO:0000256" key="4">
    <source>
        <dbReference type="ARBA" id="ARBA00023002"/>
    </source>
</evidence>
<feature type="binding site" evidence="8">
    <location>
        <position position="137"/>
    </location>
    <ligand>
        <name>Fe cation</name>
        <dbReference type="ChEBI" id="CHEBI:24875"/>
        <label>1</label>
    </ligand>
</feature>
<evidence type="ECO:0000256" key="5">
    <source>
        <dbReference type="ARBA" id="ARBA00023004"/>
    </source>
</evidence>
<comment type="catalytic activity">
    <reaction evidence="7 9">
        <text>4 Fe(2+) + O2 + 4 H(+) = 4 Fe(3+) + 2 H2O</text>
        <dbReference type="Rhea" id="RHEA:11148"/>
        <dbReference type="ChEBI" id="CHEBI:15377"/>
        <dbReference type="ChEBI" id="CHEBI:15378"/>
        <dbReference type="ChEBI" id="CHEBI:15379"/>
        <dbReference type="ChEBI" id="CHEBI:29033"/>
        <dbReference type="ChEBI" id="CHEBI:29034"/>
        <dbReference type="EC" id="1.16.3.1"/>
    </reaction>
</comment>
<sequence>MSAIRQNFHSDCEAAINKLINYKLHISYVYQSMAWHFDRDDVALPGFHKFFKHMSNEKRNTATMLMKCQNLRGGRIIYQDIKSPEKEKWGCGLECMQVALNLEKKVNENLLEMHKLASSHKDPILCDMLEDDYLRKQVHSIRRLGKFTTQLKRVGSGLGEFTFDHEVLQDFEPGVARKANNQQIVTKLNEDTQK</sequence>
<dbReference type="OrthoDB" id="186462at2759"/>
<name>A0A7I8VJF0_9ANNE</name>
<dbReference type="GO" id="GO:0008199">
    <property type="term" value="F:ferric iron binding"/>
    <property type="evidence" value="ECO:0007669"/>
    <property type="project" value="InterPro"/>
</dbReference>
<dbReference type="InterPro" id="IPR012347">
    <property type="entry name" value="Ferritin-like"/>
</dbReference>
<comment type="function">
    <text evidence="6">Stores iron in a soluble, non-toxic, readily available form. Important for iron homeostasis. Has ferroxidase activity. Iron is taken up in the ferrous form and deposited as ferric hydroxides after oxidation.</text>
</comment>
<dbReference type="InterPro" id="IPR009040">
    <property type="entry name" value="Ferritin-like_diiron"/>
</dbReference>
<feature type="domain" description="Ferritin-like diiron" evidence="10">
    <location>
        <begin position="6"/>
        <end position="155"/>
    </location>
</feature>
<comment type="caution">
    <text evidence="11">The sequence shown here is derived from an EMBL/GenBank/DDBJ whole genome shotgun (WGS) entry which is preliminary data.</text>
</comment>
<dbReference type="CDD" id="cd01056">
    <property type="entry name" value="Euk_Ferritin"/>
    <property type="match status" value="1"/>
</dbReference>
<dbReference type="InterPro" id="IPR014034">
    <property type="entry name" value="Ferritin_CS"/>
</dbReference>
<dbReference type="GO" id="GO:0005737">
    <property type="term" value="C:cytoplasm"/>
    <property type="evidence" value="ECO:0007669"/>
    <property type="project" value="TreeGrafter"/>
</dbReference>
<evidence type="ECO:0000256" key="2">
    <source>
        <dbReference type="ARBA" id="ARBA00022434"/>
    </source>
</evidence>
<comment type="function">
    <text evidence="9">Stores iron in a soluble, non-toxic, readily available form. Important for iron homeostasis. Iron is taken up in the ferrous form and deposited as ferric hydroxides after oxidation.</text>
</comment>
<dbReference type="FunFam" id="1.20.1260.10:FF:000002">
    <property type="entry name" value="Ferritin, mitochondrial"/>
    <property type="match status" value="1"/>
</dbReference>
<keyword evidence="2 9" id="KW-0409">Iron storage</keyword>
<dbReference type="InterPro" id="IPR001519">
    <property type="entry name" value="Ferritin"/>
</dbReference>
<accession>A0A7I8VJF0</accession>
<dbReference type="InterPro" id="IPR008331">
    <property type="entry name" value="Ferritin_DPS_dom"/>
</dbReference>
<evidence type="ECO:0000313" key="12">
    <source>
        <dbReference type="Proteomes" id="UP000549394"/>
    </source>
</evidence>
<evidence type="ECO:0000256" key="8">
    <source>
        <dbReference type="PIRSR" id="PIRSR601519-1"/>
    </source>
</evidence>
<dbReference type="AlphaFoldDB" id="A0A7I8VJF0"/>
<dbReference type="Gene3D" id="1.20.1260.10">
    <property type="match status" value="1"/>
</dbReference>
<evidence type="ECO:0000256" key="1">
    <source>
        <dbReference type="ARBA" id="ARBA00007513"/>
    </source>
</evidence>
<evidence type="ECO:0000256" key="6">
    <source>
        <dbReference type="ARBA" id="ARBA00025111"/>
    </source>
</evidence>
<dbReference type="SUPFAM" id="SSF47240">
    <property type="entry name" value="Ferritin-like"/>
    <property type="match status" value="1"/>
</dbReference>
<evidence type="ECO:0000256" key="7">
    <source>
        <dbReference type="ARBA" id="ARBA00047990"/>
    </source>
</evidence>
<dbReference type="GO" id="GO:0006826">
    <property type="term" value="P:iron ion transport"/>
    <property type="evidence" value="ECO:0007669"/>
    <property type="project" value="InterPro"/>
</dbReference>
<dbReference type="EMBL" id="CAJFCJ010000006">
    <property type="protein sequence ID" value="CAD5116169.1"/>
    <property type="molecule type" value="Genomic_DNA"/>
</dbReference>
<keyword evidence="4 9" id="KW-0560">Oxidoreductase</keyword>
<evidence type="ECO:0000259" key="10">
    <source>
        <dbReference type="PROSITE" id="PS50905"/>
    </source>
</evidence>
<evidence type="ECO:0000256" key="9">
    <source>
        <dbReference type="RuleBase" id="RU361145"/>
    </source>
</evidence>
<protein>
    <recommendedName>
        <fullName evidence="9">Ferritin</fullName>
        <ecNumber evidence="9">1.16.3.1</ecNumber>
    </recommendedName>
</protein>
<dbReference type="GO" id="GO:0004322">
    <property type="term" value="F:ferroxidase activity"/>
    <property type="evidence" value="ECO:0007669"/>
    <property type="project" value="UniProtKB-EC"/>
</dbReference>
<proteinExistence type="inferred from homology"/>
<dbReference type="EC" id="1.16.3.1" evidence="9"/>
<keyword evidence="12" id="KW-1185">Reference proteome</keyword>
<organism evidence="11 12">
    <name type="scientific">Dimorphilus gyrociliatus</name>
    <dbReference type="NCBI Taxonomy" id="2664684"/>
    <lineage>
        <taxon>Eukaryota</taxon>
        <taxon>Metazoa</taxon>
        <taxon>Spiralia</taxon>
        <taxon>Lophotrochozoa</taxon>
        <taxon>Annelida</taxon>
        <taxon>Polychaeta</taxon>
        <taxon>Polychaeta incertae sedis</taxon>
        <taxon>Dinophilidae</taxon>
        <taxon>Dimorphilus</taxon>
    </lineage>
</organism>
<evidence type="ECO:0000313" key="11">
    <source>
        <dbReference type="EMBL" id="CAD5116169.1"/>
    </source>
</evidence>
<dbReference type="Pfam" id="PF00210">
    <property type="entry name" value="Ferritin"/>
    <property type="match status" value="1"/>
</dbReference>
<gene>
    <name evidence="11" type="ORF">DGYR_LOCUS4816</name>
</gene>
<feature type="binding site" evidence="8">
    <location>
        <position position="103"/>
    </location>
    <ligand>
        <name>Fe cation</name>
        <dbReference type="ChEBI" id="CHEBI:24875"/>
        <label>1</label>
    </ligand>
</feature>
<dbReference type="PANTHER" id="PTHR11431:SF75">
    <property type="entry name" value="FERRITIN"/>
    <property type="match status" value="1"/>
</dbReference>
<reference evidence="11 12" key="1">
    <citation type="submission" date="2020-08" db="EMBL/GenBank/DDBJ databases">
        <authorList>
            <person name="Hejnol A."/>
        </authorList>
    </citation>
    <scope>NUCLEOTIDE SEQUENCE [LARGE SCALE GENOMIC DNA]</scope>
</reference>
<dbReference type="PANTHER" id="PTHR11431">
    <property type="entry name" value="FERRITIN"/>
    <property type="match status" value="1"/>
</dbReference>
<keyword evidence="3 8" id="KW-0479">Metal-binding</keyword>
<keyword evidence="5 8" id="KW-0408">Iron</keyword>
<dbReference type="GO" id="GO:0008198">
    <property type="term" value="F:ferrous iron binding"/>
    <property type="evidence" value="ECO:0007669"/>
    <property type="project" value="TreeGrafter"/>
</dbReference>
<dbReference type="GO" id="GO:0006879">
    <property type="term" value="P:intracellular iron ion homeostasis"/>
    <property type="evidence" value="ECO:0007669"/>
    <property type="project" value="UniProtKB-KW"/>
</dbReference>
<evidence type="ECO:0000256" key="3">
    <source>
        <dbReference type="ARBA" id="ARBA00022723"/>
    </source>
</evidence>
<dbReference type="InterPro" id="IPR009078">
    <property type="entry name" value="Ferritin-like_SF"/>
</dbReference>